<feature type="binding site" evidence="9">
    <location>
        <position position="75"/>
    </location>
    <ligand>
        <name>Mg(2+)</name>
        <dbReference type="ChEBI" id="CHEBI:18420"/>
        <label>1</label>
        <note>catalytic</note>
    </ligand>
</feature>
<comment type="similarity">
    <text evidence="3">Belongs to the inositol monophosphatase superfamily.</text>
</comment>
<dbReference type="GO" id="GO:0008934">
    <property type="term" value="F:inositol monophosphate 1-phosphatase activity"/>
    <property type="evidence" value="ECO:0007669"/>
    <property type="project" value="TreeGrafter"/>
</dbReference>
<evidence type="ECO:0000256" key="2">
    <source>
        <dbReference type="ARBA" id="ARBA00001946"/>
    </source>
</evidence>
<dbReference type="Gene3D" id="3.30.540.10">
    <property type="entry name" value="Fructose-1,6-Bisphosphatase, subunit A, domain 1"/>
    <property type="match status" value="1"/>
</dbReference>
<feature type="binding site" evidence="9">
    <location>
        <position position="94"/>
    </location>
    <ligand>
        <name>Mg(2+)</name>
        <dbReference type="ChEBI" id="CHEBI:18420"/>
        <label>1</label>
        <note>catalytic</note>
    </ligand>
</feature>
<dbReference type="GO" id="GO:0046872">
    <property type="term" value="F:metal ion binding"/>
    <property type="evidence" value="ECO:0007669"/>
    <property type="project" value="UniProtKB-KW"/>
</dbReference>
<evidence type="ECO:0000256" key="9">
    <source>
        <dbReference type="PIRSR" id="PIRSR600760-2"/>
    </source>
</evidence>
<evidence type="ECO:0000256" key="3">
    <source>
        <dbReference type="ARBA" id="ARBA00009759"/>
    </source>
</evidence>
<reference evidence="10 11" key="1">
    <citation type="submission" date="2023-01" db="EMBL/GenBank/DDBJ databases">
        <title>Complete genome sequence of Roseicyclus marinus strain Dej080120_10.</title>
        <authorList>
            <person name="Ueki S."/>
            <person name="Maruyama F."/>
        </authorList>
    </citation>
    <scope>NUCLEOTIDE SEQUENCE [LARGE SCALE GENOMIC DNA]</scope>
    <source>
        <strain evidence="10 11">Dej080120_10</strain>
    </source>
</reference>
<dbReference type="AlphaFoldDB" id="A0AA48H9W2"/>
<evidence type="ECO:0000313" key="10">
    <source>
        <dbReference type="EMBL" id="BDW86482.1"/>
    </source>
</evidence>
<dbReference type="EMBL" id="AP027266">
    <property type="protein sequence ID" value="BDW86482.1"/>
    <property type="molecule type" value="Genomic_DNA"/>
</dbReference>
<dbReference type="PANTHER" id="PTHR20854">
    <property type="entry name" value="INOSITOL MONOPHOSPHATASE"/>
    <property type="match status" value="1"/>
</dbReference>
<evidence type="ECO:0000256" key="7">
    <source>
        <dbReference type="ARBA" id="ARBA00022801"/>
    </source>
</evidence>
<keyword evidence="6 9" id="KW-0479">Metal-binding</keyword>
<evidence type="ECO:0000256" key="4">
    <source>
        <dbReference type="ARBA" id="ARBA00013106"/>
    </source>
</evidence>
<dbReference type="Proteomes" id="UP001337723">
    <property type="component" value="Chromosome"/>
</dbReference>
<evidence type="ECO:0000313" key="11">
    <source>
        <dbReference type="Proteomes" id="UP001337723"/>
    </source>
</evidence>
<dbReference type="Gene3D" id="3.40.190.80">
    <property type="match status" value="1"/>
</dbReference>
<feature type="binding site" evidence="9">
    <location>
        <position position="93"/>
    </location>
    <ligand>
        <name>Mg(2+)</name>
        <dbReference type="ChEBI" id="CHEBI:18420"/>
        <label>2</label>
    </ligand>
</feature>
<proteinExistence type="inferred from homology"/>
<evidence type="ECO:0000256" key="5">
    <source>
        <dbReference type="ARBA" id="ARBA00019784"/>
    </source>
</evidence>
<comment type="catalytic activity">
    <reaction evidence="1">
        <text>a myo-inositol phosphate + H2O = myo-inositol + phosphate</text>
        <dbReference type="Rhea" id="RHEA:24056"/>
        <dbReference type="ChEBI" id="CHEBI:15377"/>
        <dbReference type="ChEBI" id="CHEBI:17268"/>
        <dbReference type="ChEBI" id="CHEBI:43474"/>
        <dbReference type="ChEBI" id="CHEBI:84139"/>
        <dbReference type="EC" id="3.1.3.25"/>
    </reaction>
</comment>
<accession>A0AA48H9W2</accession>
<dbReference type="KEGG" id="rmai:MACH21_26590"/>
<dbReference type="FunFam" id="3.30.540.10:FF:000003">
    <property type="entry name" value="Inositol-1-monophosphatase"/>
    <property type="match status" value="1"/>
</dbReference>
<dbReference type="PANTHER" id="PTHR20854:SF4">
    <property type="entry name" value="INOSITOL-1-MONOPHOSPHATASE-RELATED"/>
    <property type="match status" value="1"/>
</dbReference>
<dbReference type="SUPFAM" id="SSF56655">
    <property type="entry name" value="Carbohydrate phosphatase"/>
    <property type="match status" value="1"/>
</dbReference>
<feature type="binding site" evidence="9">
    <location>
        <position position="217"/>
    </location>
    <ligand>
        <name>Mg(2+)</name>
        <dbReference type="ChEBI" id="CHEBI:18420"/>
        <label>1</label>
        <note>catalytic</note>
    </ligand>
</feature>
<dbReference type="EC" id="3.1.3.25" evidence="4"/>
<keyword evidence="11" id="KW-1185">Reference proteome</keyword>
<organism evidence="10 11">
    <name type="scientific">Roseicyclus marinus</name>
    <dbReference type="NCBI Taxonomy" id="2161673"/>
    <lineage>
        <taxon>Bacteria</taxon>
        <taxon>Pseudomonadati</taxon>
        <taxon>Pseudomonadota</taxon>
        <taxon>Alphaproteobacteria</taxon>
        <taxon>Rhodobacterales</taxon>
        <taxon>Roseobacteraceae</taxon>
        <taxon>Roseicyclus</taxon>
    </lineage>
</organism>
<keyword evidence="8 9" id="KW-0460">Magnesium</keyword>
<protein>
    <recommendedName>
        <fullName evidence="5">Inositol-1-monophosphatase</fullName>
        <ecNumber evidence="4">3.1.3.25</ecNumber>
    </recommendedName>
</protein>
<dbReference type="GO" id="GO:0007165">
    <property type="term" value="P:signal transduction"/>
    <property type="evidence" value="ECO:0007669"/>
    <property type="project" value="TreeGrafter"/>
</dbReference>
<keyword evidence="7" id="KW-0378">Hydrolase</keyword>
<gene>
    <name evidence="10" type="ORF">MACH21_26590</name>
</gene>
<name>A0AA48H9W2_9RHOB</name>
<feature type="binding site" evidence="9">
    <location>
        <position position="91"/>
    </location>
    <ligand>
        <name>Mg(2+)</name>
        <dbReference type="ChEBI" id="CHEBI:18420"/>
        <label>1</label>
        <note>catalytic</note>
    </ligand>
</feature>
<dbReference type="RefSeq" id="WP_338272423.1">
    <property type="nucleotide sequence ID" value="NZ_AP027266.1"/>
</dbReference>
<sequence>MTKMQDALSARADFASGLARSAGQLANEYFRNRASLEIETKNGELDLVSIADRAVEDMIRSEIAATFPDDAILGEEGGATAGASGLTWVIDPIDGTVPFLMGLPHWCVVLALTEGEATHLGVTDVPVTGEHFTARAGHGARLDGVRLSLDAGKRIDQGLVAVGASDRCDPTVMADILRRLMETGGMYYRNGSGANMLACVAAGRLAGYVEPGMNPWDSLAGLLMIREAGGVIHPYPADARLGLTMGAAPSVWDDLHDIVAKAFLGGLPEVVY</sequence>
<comment type="cofactor">
    <cofactor evidence="2 9">
        <name>Mg(2+)</name>
        <dbReference type="ChEBI" id="CHEBI:18420"/>
    </cofactor>
</comment>
<evidence type="ECO:0000256" key="1">
    <source>
        <dbReference type="ARBA" id="ARBA00001033"/>
    </source>
</evidence>
<dbReference type="Pfam" id="PF00459">
    <property type="entry name" value="Inositol_P"/>
    <property type="match status" value="1"/>
</dbReference>
<dbReference type="PRINTS" id="PR00377">
    <property type="entry name" value="IMPHPHTASES"/>
</dbReference>
<dbReference type="GO" id="GO:0006020">
    <property type="term" value="P:inositol metabolic process"/>
    <property type="evidence" value="ECO:0007669"/>
    <property type="project" value="TreeGrafter"/>
</dbReference>
<dbReference type="InterPro" id="IPR000760">
    <property type="entry name" value="Inositol_monophosphatase-like"/>
</dbReference>
<evidence type="ECO:0000256" key="6">
    <source>
        <dbReference type="ARBA" id="ARBA00022723"/>
    </source>
</evidence>
<evidence type="ECO:0000256" key="8">
    <source>
        <dbReference type="ARBA" id="ARBA00022842"/>
    </source>
</evidence>